<sequence length="41" mass="4767">MLQILTTILFDGWPEALILCNQLVFLSLLPVLFLQFHLKSH</sequence>
<proteinExistence type="predicted"/>
<feature type="transmembrane region" description="Helical" evidence="1">
    <location>
        <begin position="16"/>
        <end position="36"/>
    </location>
</feature>
<dbReference type="AlphaFoldDB" id="A0A6J4TDQ9"/>
<organism evidence="2">
    <name type="scientific">uncultured Segetibacter sp</name>
    <dbReference type="NCBI Taxonomy" id="481133"/>
    <lineage>
        <taxon>Bacteria</taxon>
        <taxon>Pseudomonadati</taxon>
        <taxon>Bacteroidota</taxon>
        <taxon>Chitinophagia</taxon>
        <taxon>Chitinophagales</taxon>
        <taxon>Chitinophagaceae</taxon>
        <taxon>Segetibacter</taxon>
        <taxon>environmental samples</taxon>
    </lineage>
</organism>
<protein>
    <submittedName>
        <fullName evidence="2">Uncharacterized protein</fullName>
    </submittedName>
</protein>
<reference evidence="2" key="1">
    <citation type="submission" date="2020-02" db="EMBL/GenBank/DDBJ databases">
        <authorList>
            <person name="Meier V. D."/>
        </authorList>
    </citation>
    <scope>NUCLEOTIDE SEQUENCE</scope>
    <source>
        <strain evidence="2">AVDCRST_MAG96</strain>
    </source>
</reference>
<keyword evidence="1" id="KW-0472">Membrane</keyword>
<evidence type="ECO:0000256" key="1">
    <source>
        <dbReference type="SAM" id="Phobius"/>
    </source>
</evidence>
<dbReference type="EMBL" id="CADCVN010001128">
    <property type="protein sequence ID" value="CAA9519979.1"/>
    <property type="molecule type" value="Genomic_DNA"/>
</dbReference>
<accession>A0A6J4TDQ9</accession>
<name>A0A6J4TDQ9_9BACT</name>
<evidence type="ECO:0000313" key="2">
    <source>
        <dbReference type="EMBL" id="CAA9519979.1"/>
    </source>
</evidence>
<keyword evidence="1" id="KW-0812">Transmembrane</keyword>
<keyword evidence="1" id="KW-1133">Transmembrane helix</keyword>
<gene>
    <name evidence="2" type="ORF">AVDCRST_MAG96-2873</name>
</gene>